<name>A0A8H6B553_9HELO</name>
<feature type="compositionally biased region" description="Low complexity" evidence="1">
    <location>
        <begin position="106"/>
        <end position="116"/>
    </location>
</feature>
<feature type="compositionally biased region" description="Polar residues" evidence="1">
    <location>
        <begin position="67"/>
        <end position="100"/>
    </location>
</feature>
<keyword evidence="3" id="KW-1185">Reference proteome</keyword>
<feature type="compositionally biased region" description="Polar residues" evidence="1">
    <location>
        <begin position="375"/>
        <end position="385"/>
    </location>
</feature>
<proteinExistence type="predicted"/>
<feature type="compositionally biased region" description="Low complexity" evidence="1">
    <location>
        <begin position="363"/>
        <end position="374"/>
    </location>
</feature>
<feature type="region of interest" description="Disordered" evidence="1">
    <location>
        <begin position="363"/>
        <end position="385"/>
    </location>
</feature>
<protein>
    <submittedName>
        <fullName evidence="2">Uncharacterized protein</fullName>
    </submittedName>
</protein>
<sequence length="385" mass="42227">MDDNNRRRRQNEPPYPPQDPRYTPDQSQGRGIPSSIPDRYRPGGTGSPSMSRGVGQAPAYSYGGYEPTSNFSTGIPPNPMQYPSNYPSDQRQQQGFSDYNTGLMYPNNVTQQTPQNNIYDGSQFQGRQPASMQMIPDVAAPFIQNDPTSTPATQNYASSNSSTPYQQHQQSPGDRTTLIQQSYSGSVGLGAMAQAPGTADGMEAGNLQPQNPHVMEEAYSTYQTALKQIFKNIIDLRLAEAGSSLLEVSEWLLGHVTELVSDEGLTIDEAALHADRIQLWNEFNAAWLSIFTRQHDFLESGQRKQEQQTLMSLDFINKMGTNLTRLCDSVEKYGLVDYQYGVGESQIVDILLSCQKLQEELEASGASSGGASSSIANSNVGRAPP</sequence>
<evidence type="ECO:0000256" key="1">
    <source>
        <dbReference type="SAM" id="MobiDB-lite"/>
    </source>
</evidence>
<feature type="region of interest" description="Disordered" evidence="1">
    <location>
        <begin position="142"/>
        <end position="175"/>
    </location>
</feature>
<accession>A0A8H6B553</accession>
<organism evidence="2 3">
    <name type="scientific">Botrytis fragariae</name>
    <dbReference type="NCBI Taxonomy" id="1964551"/>
    <lineage>
        <taxon>Eukaryota</taxon>
        <taxon>Fungi</taxon>
        <taxon>Dikarya</taxon>
        <taxon>Ascomycota</taxon>
        <taxon>Pezizomycotina</taxon>
        <taxon>Leotiomycetes</taxon>
        <taxon>Helotiales</taxon>
        <taxon>Sclerotiniaceae</taxon>
        <taxon>Botrytis</taxon>
    </lineage>
</organism>
<reference evidence="2 3" key="1">
    <citation type="journal article" date="2020" name="Phytopathology">
        <title>A high-quality genome resource of Botrytis fragariae, a new and rapidly spreading fungal pathogen causing strawberry gray mold in the U.S.A.</title>
        <authorList>
            <person name="Wu Y."/>
            <person name="Saski C.A."/>
            <person name="Schnabel G."/>
            <person name="Xiao S."/>
            <person name="Hu M."/>
        </authorList>
    </citation>
    <scope>NUCLEOTIDE SEQUENCE [LARGE SCALE GENOMIC DNA]</scope>
    <source>
        <strain evidence="2 3">BVB16</strain>
    </source>
</reference>
<comment type="caution">
    <text evidence="2">The sequence shown here is derived from an EMBL/GenBank/DDBJ whole genome shotgun (WGS) entry which is preliminary data.</text>
</comment>
<dbReference type="Proteomes" id="UP000531561">
    <property type="component" value="Unassembled WGS sequence"/>
</dbReference>
<dbReference type="RefSeq" id="XP_037198552.1">
    <property type="nucleotide sequence ID" value="XM_037337186.1"/>
</dbReference>
<dbReference type="AlphaFoldDB" id="A0A8H6B553"/>
<feature type="compositionally biased region" description="Polar residues" evidence="1">
    <location>
        <begin position="145"/>
        <end position="175"/>
    </location>
</feature>
<dbReference type="EMBL" id="JABFCT010000001">
    <property type="protein sequence ID" value="KAF5879608.1"/>
    <property type="molecule type" value="Genomic_DNA"/>
</dbReference>
<dbReference type="GeneID" id="59260878"/>
<feature type="region of interest" description="Disordered" evidence="1">
    <location>
        <begin position="1"/>
        <end position="116"/>
    </location>
</feature>
<evidence type="ECO:0000313" key="2">
    <source>
        <dbReference type="EMBL" id="KAF5879608.1"/>
    </source>
</evidence>
<evidence type="ECO:0000313" key="3">
    <source>
        <dbReference type="Proteomes" id="UP000531561"/>
    </source>
</evidence>
<gene>
    <name evidence="2" type="ORF">Bfra_006815</name>
</gene>
<dbReference type="OrthoDB" id="5552418at2759"/>